<name>A0A836HIP1_9TRYP</name>
<dbReference type="Proteomes" id="UP000674318">
    <property type="component" value="Unassembled WGS sequence"/>
</dbReference>
<evidence type="ECO:0000259" key="3">
    <source>
        <dbReference type="PROSITE" id="PS50056"/>
    </source>
</evidence>
<dbReference type="Pfam" id="PF10409">
    <property type="entry name" value="PTEN_C2"/>
    <property type="match status" value="1"/>
</dbReference>
<evidence type="ECO:0008006" key="8">
    <source>
        <dbReference type="Google" id="ProtNLM"/>
    </source>
</evidence>
<keyword evidence="7" id="KW-1185">Reference proteome</keyword>
<keyword evidence="2" id="KW-0812">Transmembrane</keyword>
<dbReference type="InterPro" id="IPR051281">
    <property type="entry name" value="Dual-spec_lipid-protein_phosph"/>
</dbReference>
<dbReference type="GO" id="GO:0005829">
    <property type="term" value="C:cytosol"/>
    <property type="evidence" value="ECO:0007669"/>
    <property type="project" value="TreeGrafter"/>
</dbReference>
<evidence type="ECO:0000256" key="2">
    <source>
        <dbReference type="SAM" id="Phobius"/>
    </source>
</evidence>
<evidence type="ECO:0000259" key="5">
    <source>
        <dbReference type="PROSITE" id="PS51182"/>
    </source>
</evidence>
<evidence type="ECO:0000313" key="6">
    <source>
        <dbReference type="EMBL" id="KAG5493921.1"/>
    </source>
</evidence>
<keyword evidence="1" id="KW-0378">Hydrolase</keyword>
<feature type="transmembrane region" description="Helical" evidence="2">
    <location>
        <begin position="113"/>
        <end position="130"/>
    </location>
</feature>
<dbReference type="Gene3D" id="2.60.40.1110">
    <property type="match status" value="1"/>
</dbReference>
<comment type="caution">
    <text evidence="6">The sequence shown here is derived from an EMBL/GenBank/DDBJ whole genome shotgun (WGS) entry which is preliminary data.</text>
</comment>
<feature type="domain" description="Tyrosine specific protein phosphatases" evidence="3">
    <location>
        <begin position="303"/>
        <end position="360"/>
    </location>
</feature>
<dbReference type="PANTHER" id="PTHR12305:SF60">
    <property type="entry name" value="PHOSPHATIDYLINOSITOL 3,4,5-TRISPHOSPHATE 3-PHOSPHATASE TPTE2-RELATED"/>
    <property type="match status" value="1"/>
</dbReference>
<dbReference type="AlphaFoldDB" id="A0A836HIP1"/>
<dbReference type="InterPro" id="IPR014020">
    <property type="entry name" value="Tensin_C2-dom"/>
</dbReference>
<dbReference type="PANTHER" id="PTHR12305">
    <property type="entry name" value="PHOSPHATASE WITH HOMOLOGY TO TENSIN"/>
    <property type="match status" value="1"/>
</dbReference>
<dbReference type="SUPFAM" id="SSF49562">
    <property type="entry name" value="C2 domain (Calcium/lipid-binding domain, CaLB)"/>
    <property type="match status" value="1"/>
</dbReference>
<feature type="domain" description="Phosphatase tensin-type" evidence="4">
    <location>
        <begin position="198"/>
        <end position="372"/>
    </location>
</feature>
<dbReference type="InterPro" id="IPR029023">
    <property type="entry name" value="Tensin_phosphatase"/>
</dbReference>
<dbReference type="GO" id="GO:0016314">
    <property type="term" value="F:phosphatidylinositol-3,4,5-trisphosphate 3-phosphatase activity"/>
    <property type="evidence" value="ECO:0007669"/>
    <property type="project" value="TreeGrafter"/>
</dbReference>
<dbReference type="PROSITE" id="PS51181">
    <property type="entry name" value="PPASE_TENSIN"/>
    <property type="match status" value="1"/>
</dbReference>
<keyword evidence="2" id="KW-1133">Transmembrane helix</keyword>
<dbReference type="KEGG" id="phet:94287876"/>
<evidence type="ECO:0000259" key="4">
    <source>
        <dbReference type="PROSITE" id="PS51181"/>
    </source>
</evidence>
<feature type="transmembrane region" description="Helical" evidence="2">
    <location>
        <begin position="137"/>
        <end position="156"/>
    </location>
</feature>
<dbReference type="SMART" id="SM01326">
    <property type="entry name" value="PTEN_C2"/>
    <property type="match status" value="1"/>
</dbReference>
<feature type="domain" description="C2 tensin-type" evidence="5">
    <location>
        <begin position="379"/>
        <end position="568"/>
    </location>
</feature>
<dbReference type="OrthoDB" id="16692at2759"/>
<dbReference type="InterPro" id="IPR016130">
    <property type="entry name" value="Tyr_Pase_AS"/>
</dbReference>
<dbReference type="RefSeq" id="XP_067753956.1">
    <property type="nucleotide sequence ID" value="XM_067897799.1"/>
</dbReference>
<dbReference type="PROSITE" id="PS51182">
    <property type="entry name" value="C2_TENSIN"/>
    <property type="match status" value="1"/>
</dbReference>
<dbReference type="GeneID" id="94287876"/>
<protein>
    <recommendedName>
        <fullName evidence="8">Phosphatidylinositol-3,4,5-trisphosphate 3-phosphatase</fullName>
    </recommendedName>
</protein>
<dbReference type="InterPro" id="IPR057023">
    <property type="entry name" value="PTP-SAK"/>
</dbReference>
<feature type="transmembrane region" description="Helical" evidence="2">
    <location>
        <begin position="162"/>
        <end position="182"/>
    </location>
</feature>
<dbReference type="Gene3D" id="3.90.190.10">
    <property type="entry name" value="Protein tyrosine phosphatase superfamily"/>
    <property type="match status" value="1"/>
</dbReference>
<dbReference type="Pfam" id="PF22784">
    <property type="entry name" value="PTP-SAK"/>
    <property type="match status" value="1"/>
</dbReference>
<dbReference type="InterPro" id="IPR000387">
    <property type="entry name" value="Tyr_Pase_dom"/>
</dbReference>
<dbReference type="PROSITE" id="PS50056">
    <property type="entry name" value="TYR_PHOSPHATASE_2"/>
    <property type="match status" value="1"/>
</dbReference>
<dbReference type="InterPro" id="IPR029021">
    <property type="entry name" value="Prot-tyrosine_phosphatase-like"/>
</dbReference>
<proteinExistence type="predicted"/>
<keyword evidence="2" id="KW-0472">Membrane</keyword>
<dbReference type="InterPro" id="IPR035892">
    <property type="entry name" value="C2_domain_sf"/>
</dbReference>
<feature type="transmembrane region" description="Helical" evidence="2">
    <location>
        <begin position="74"/>
        <end position="101"/>
    </location>
</feature>
<reference evidence="6 7" key="1">
    <citation type="submission" date="2021-02" db="EMBL/GenBank/DDBJ databases">
        <title>Porcisia hertigi Genome sequencing and assembly.</title>
        <authorList>
            <person name="Almutairi H."/>
            <person name="Gatherer D."/>
        </authorList>
    </citation>
    <scope>NUCLEOTIDE SEQUENCE [LARGE SCALE GENOMIC DNA]</scope>
    <source>
        <strain evidence="6 7">C119</strain>
    </source>
</reference>
<dbReference type="PROSITE" id="PS00383">
    <property type="entry name" value="TYR_PHOSPHATASE_1"/>
    <property type="match status" value="1"/>
</dbReference>
<gene>
    <name evidence="6" type="ORF">JKF63_01753</name>
</gene>
<evidence type="ECO:0000313" key="7">
    <source>
        <dbReference type="Proteomes" id="UP000674318"/>
    </source>
</evidence>
<sequence>MNSQIVDMTPPMPTTLEEKLEFYLRDRTKYLHTQSEIAPEVTNELAMVDNYYVSVADPQDMSFTKSSEGKADKIVWVLYSFFLRLSVQAALLVPTLLYLVFIAVHTTTSPQFLLVYSIVIDVEVLSLWAYERGARFTAGFWWELPVLVAGLTVASIHILDPANVWCMLLLLAYWIFIARITVLQVSRAMRVFCASDRRCYIAEGVVLDMAYITRNVIAMGWPSRGTEAFYRNPWREVVYFLHRKYPHLAARVITLCSERCTVPLPLQSVYPVDDHNPAEMALIICFCCEVADYIMADPYNRAVAVHCKGGKGRTGTMTCAYLMYCGQCRSADAALRHFSLMRSRIGAQKLQGVQTPSQERYVHYFERLINEYPGMIIPSRPRRVTRLVLHNIPPLWIQRGVGHLWMTVIVKPCTERRLVYLTNSTVTFNAAVPDPKTYNWRTQIKDLFNNDDEVLYQEANEMDATETRNPGYMPDETSFRVIGSAGNTLELANPADIPVINGDVCFKFFFFKNNPNPLRPPVQLWIHTGLETRSKLRFERCDLDGPSKDTKGDRYPAEFAVELVLEDAIGGSDERELGKR</sequence>
<organism evidence="6 7">
    <name type="scientific">Porcisia hertigi</name>
    <dbReference type="NCBI Taxonomy" id="2761500"/>
    <lineage>
        <taxon>Eukaryota</taxon>
        <taxon>Discoba</taxon>
        <taxon>Euglenozoa</taxon>
        <taxon>Kinetoplastea</taxon>
        <taxon>Metakinetoplastina</taxon>
        <taxon>Trypanosomatida</taxon>
        <taxon>Trypanosomatidae</taxon>
        <taxon>Leishmaniinae</taxon>
        <taxon>Porcisia</taxon>
    </lineage>
</organism>
<dbReference type="EMBL" id="JAFJZO010000034">
    <property type="protein sequence ID" value="KAG5493921.1"/>
    <property type="molecule type" value="Genomic_DNA"/>
</dbReference>
<accession>A0A836HIP1</accession>
<dbReference type="SUPFAM" id="SSF52799">
    <property type="entry name" value="(Phosphotyrosine protein) phosphatases II"/>
    <property type="match status" value="1"/>
</dbReference>
<evidence type="ECO:0000256" key="1">
    <source>
        <dbReference type="ARBA" id="ARBA00022801"/>
    </source>
</evidence>